<dbReference type="GO" id="GO:0000149">
    <property type="term" value="F:SNARE binding"/>
    <property type="evidence" value="ECO:0007669"/>
    <property type="project" value="TreeGrafter"/>
</dbReference>
<keyword evidence="6 9" id="KW-0175">Coiled coil</keyword>
<dbReference type="GO" id="GO:0005829">
    <property type="term" value="C:cytosol"/>
    <property type="evidence" value="ECO:0007669"/>
    <property type="project" value="GOC"/>
</dbReference>
<dbReference type="GO" id="GO:0006891">
    <property type="term" value="P:intra-Golgi vesicle-mediated transport"/>
    <property type="evidence" value="ECO:0007669"/>
    <property type="project" value="TreeGrafter"/>
</dbReference>
<evidence type="ECO:0000256" key="11">
    <source>
        <dbReference type="SAM" id="Phobius"/>
    </source>
</evidence>
<feature type="domain" description="T-SNARE coiled-coil homology" evidence="12">
    <location>
        <begin position="137"/>
        <end position="199"/>
    </location>
</feature>
<dbReference type="GO" id="GO:0005789">
    <property type="term" value="C:endoplasmic reticulum membrane"/>
    <property type="evidence" value="ECO:0007669"/>
    <property type="project" value="TreeGrafter"/>
</dbReference>
<sequence>MDSFLSLESVYGAGTAEITAKLASMLREHEQVGHPDDDPDEGRWSKLVKEIESHFEENEDILEQMELEIRSWSQELQSEKQKADHRLQSYKVELQRLKKEFLKGVRHHQRTQERGQLGLSDGSHDPENQKQGLLDNTETLERSSRKLRQGHGLLAETESIGASILNDLTDQRETIQRSRSKLRDTQDDLHSSSRILTKMLMRIIQNKAVLFGLAFLIFLLFVISIFYFLGS</sequence>
<dbReference type="Pfam" id="PF05008">
    <property type="entry name" value="V-SNARE"/>
    <property type="match status" value="1"/>
</dbReference>
<dbReference type="GO" id="GO:0031902">
    <property type="term" value="C:late endosome membrane"/>
    <property type="evidence" value="ECO:0007669"/>
    <property type="project" value="TreeGrafter"/>
</dbReference>
<dbReference type="OrthoDB" id="430637at2759"/>
<evidence type="ECO:0000256" key="6">
    <source>
        <dbReference type="ARBA" id="ARBA00023054"/>
    </source>
</evidence>
<comment type="similarity">
    <text evidence="1">Belongs to the VTI1 family.</text>
</comment>
<dbReference type="GO" id="GO:0012507">
    <property type="term" value="C:ER to Golgi transport vesicle membrane"/>
    <property type="evidence" value="ECO:0007669"/>
    <property type="project" value="TreeGrafter"/>
</dbReference>
<keyword evidence="5 11" id="KW-1133">Transmembrane helix</keyword>
<dbReference type="GO" id="GO:0048280">
    <property type="term" value="P:vesicle fusion with Golgi apparatus"/>
    <property type="evidence" value="ECO:0007669"/>
    <property type="project" value="TreeGrafter"/>
</dbReference>
<dbReference type="GO" id="GO:0016236">
    <property type="term" value="P:macroautophagy"/>
    <property type="evidence" value="ECO:0007669"/>
    <property type="project" value="TreeGrafter"/>
</dbReference>
<dbReference type="Proteomes" id="UP000318571">
    <property type="component" value="Chromosome 12"/>
</dbReference>
<dbReference type="GO" id="GO:0042147">
    <property type="term" value="P:retrograde transport, endosome to Golgi"/>
    <property type="evidence" value="ECO:0007669"/>
    <property type="project" value="TreeGrafter"/>
</dbReference>
<evidence type="ECO:0000313" key="13">
    <source>
        <dbReference type="EMBL" id="TRY80338.1"/>
    </source>
</evidence>
<dbReference type="InterPro" id="IPR007705">
    <property type="entry name" value="Vesicle_trsprt_v-SNARE_N"/>
</dbReference>
<feature type="transmembrane region" description="Helical" evidence="11">
    <location>
        <begin position="208"/>
        <end position="229"/>
    </location>
</feature>
<protein>
    <recommendedName>
        <fullName evidence="12">t-SNARE coiled-coil homology domain-containing protein</fullName>
    </recommendedName>
</protein>
<dbReference type="PANTHER" id="PTHR21230">
    <property type="entry name" value="VESICLE TRANSPORT V-SNARE PROTEIN VTI1-RELATED"/>
    <property type="match status" value="1"/>
</dbReference>
<evidence type="ECO:0000256" key="4">
    <source>
        <dbReference type="ARBA" id="ARBA00022927"/>
    </source>
</evidence>
<organism evidence="13 14">
    <name type="scientific">Tigriopus californicus</name>
    <name type="common">Marine copepod</name>
    <dbReference type="NCBI Taxonomy" id="6832"/>
    <lineage>
        <taxon>Eukaryota</taxon>
        <taxon>Metazoa</taxon>
        <taxon>Ecdysozoa</taxon>
        <taxon>Arthropoda</taxon>
        <taxon>Crustacea</taxon>
        <taxon>Multicrustacea</taxon>
        <taxon>Hexanauplia</taxon>
        <taxon>Copepoda</taxon>
        <taxon>Harpacticoida</taxon>
        <taxon>Harpacticidae</taxon>
        <taxon>Tigriopus</taxon>
    </lineage>
</organism>
<evidence type="ECO:0000256" key="5">
    <source>
        <dbReference type="ARBA" id="ARBA00022989"/>
    </source>
</evidence>
<accession>A0A553PRM3</accession>
<evidence type="ECO:0000256" key="1">
    <source>
        <dbReference type="ARBA" id="ARBA00006108"/>
    </source>
</evidence>
<dbReference type="STRING" id="6832.A0A553PRM3"/>
<dbReference type="AlphaFoldDB" id="A0A553PRM3"/>
<evidence type="ECO:0000256" key="2">
    <source>
        <dbReference type="ARBA" id="ARBA00022448"/>
    </source>
</evidence>
<keyword evidence="14" id="KW-1185">Reference proteome</keyword>
<proteinExistence type="inferred from homology"/>
<evidence type="ECO:0000256" key="3">
    <source>
        <dbReference type="ARBA" id="ARBA00022692"/>
    </source>
</evidence>
<dbReference type="EMBL" id="VCGU01000001">
    <property type="protein sequence ID" value="TRY80338.1"/>
    <property type="molecule type" value="Genomic_DNA"/>
</dbReference>
<dbReference type="Gene3D" id="1.20.5.110">
    <property type="match status" value="1"/>
</dbReference>
<name>A0A553PRM3_TIGCA</name>
<reference evidence="13 14" key="1">
    <citation type="journal article" date="2018" name="Nat. Ecol. Evol.">
        <title>Genomic signatures of mitonuclear coevolution across populations of Tigriopus californicus.</title>
        <authorList>
            <person name="Barreto F.S."/>
            <person name="Watson E.T."/>
            <person name="Lima T.G."/>
            <person name="Willett C.S."/>
            <person name="Edmands S."/>
            <person name="Li W."/>
            <person name="Burton R.S."/>
        </authorList>
    </citation>
    <scope>NUCLEOTIDE SEQUENCE [LARGE SCALE GENOMIC DNA]</scope>
    <source>
        <strain evidence="13 14">San Diego</strain>
    </source>
</reference>
<feature type="coiled-coil region" evidence="9">
    <location>
        <begin position="48"/>
        <end position="100"/>
    </location>
</feature>
<evidence type="ECO:0000256" key="10">
    <source>
        <dbReference type="SAM" id="MobiDB-lite"/>
    </source>
</evidence>
<dbReference type="GO" id="GO:0005484">
    <property type="term" value="F:SNAP receptor activity"/>
    <property type="evidence" value="ECO:0007669"/>
    <property type="project" value="InterPro"/>
</dbReference>
<dbReference type="SUPFAM" id="SSF47661">
    <property type="entry name" value="t-snare proteins"/>
    <property type="match status" value="1"/>
</dbReference>
<evidence type="ECO:0000256" key="8">
    <source>
        <dbReference type="ARBA" id="ARBA00046280"/>
    </source>
</evidence>
<evidence type="ECO:0000313" key="14">
    <source>
        <dbReference type="Proteomes" id="UP000318571"/>
    </source>
</evidence>
<dbReference type="Gene3D" id="1.20.58.400">
    <property type="entry name" value="t-snare proteins"/>
    <property type="match status" value="1"/>
</dbReference>
<dbReference type="OMA" id="SKMRQHK"/>
<dbReference type="SMART" id="SM00397">
    <property type="entry name" value="t_SNARE"/>
    <property type="match status" value="1"/>
</dbReference>
<dbReference type="SUPFAM" id="SSF58038">
    <property type="entry name" value="SNARE fusion complex"/>
    <property type="match status" value="1"/>
</dbReference>
<dbReference type="InterPro" id="IPR010989">
    <property type="entry name" value="SNARE"/>
</dbReference>
<gene>
    <name evidence="13" type="ORF">TCAL_04338</name>
</gene>
<dbReference type="InterPro" id="IPR027027">
    <property type="entry name" value="GOSR2/Membrin/Bos1"/>
</dbReference>
<keyword evidence="2" id="KW-0813">Transport</keyword>
<dbReference type="GO" id="GO:0006896">
    <property type="term" value="P:Golgi to vacuole transport"/>
    <property type="evidence" value="ECO:0007669"/>
    <property type="project" value="TreeGrafter"/>
</dbReference>
<comment type="caution">
    <text evidence="13">The sequence shown here is derived from an EMBL/GenBank/DDBJ whole genome shotgun (WGS) entry which is preliminary data.</text>
</comment>
<evidence type="ECO:0000256" key="9">
    <source>
        <dbReference type="SAM" id="Coils"/>
    </source>
</evidence>
<dbReference type="GO" id="GO:0005794">
    <property type="term" value="C:Golgi apparatus"/>
    <property type="evidence" value="ECO:0007669"/>
    <property type="project" value="InterPro"/>
</dbReference>
<dbReference type="Pfam" id="PF12352">
    <property type="entry name" value="V-SNARE_C"/>
    <property type="match status" value="1"/>
</dbReference>
<dbReference type="GO" id="GO:0031201">
    <property type="term" value="C:SNARE complex"/>
    <property type="evidence" value="ECO:0007669"/>
    <property type="project" value="TreeGrafter"/>
</dbReference>
<dbReference type="FunFam" id="1.20.5.110:FF:000078">
    <property type="entry name" value="Vesicle transport through interaction with t-SNAREs 1A"/>
    <property type="match status" value="1"/>
</dbReference>
<keyword evidence="4" id="KW-0653">Protein transport</keyword>
<feature type="region of interest" description="Disordered" evidence="10">
    <location>
        <begin position="103"/>
        <end position="137"/>
    </location>
</feature>
<keyword evidence="7 11" id="KW-0472">Membrane</keyword>
<dbReference type="InterPro" id="IPR000727">
    <property type="entry name" value="T_SNARE_dom"/>
</dbReference>
<dbReference type="InterPro" id="IPR038407">
    <property type="entry name" value="v-SNARE_N_sf"/>
</dbReference>
<keyword evidence="3 11" id="KW-0812">Transmembrane</keyword>
<evidence type="ECO:0000256" key="7">
    <source>
        <dbReference type="ARBA" id="ARBA00023136"/>
    </source>
</evidence>
<dbReference type="PROSITE" id="PS50192">
    <property type="entry name" value="T_SNARE"/>
    <property type="match status" value="1"/>
</dbReference>
<dbReference type="GO" id="GO:0006886">
    <property type="term" value="P:intracellular protein transport"/>
    <property type="evidence" value="ECO:0007669"/>
    <property type="project" value="InterPro"/>
</dbReference>
<dbReference type="PANTHER" id="PTHR21230:SF26">
    <property type="entry name" value="VESICLE TRANSPORT THROUGH INTERACTION WITH T-SNARES HOMOLOG 1A"/>
    <property type="match status" value="1"/>
</dbReference>
<comment type="subcellular location">
    <subcellularLocation>
        <location evidence="8">Endomembrane system</location>
        <topology evidence="8">Single-pass type IV membrane protein</topology>
    </subcellularLocation>
</comment>
<evidence type="ECO:0000259" key="12">
    <source>
        <dbReference type="PROSITE" id="PS50192"/>
    </source>
</evidence>
<dbReference type="PIRSF" id="PIRSF028865">
    <property type="entry name" value="Membrin-2"/>
    <property type="match status" value="1"/>
</dbReference>